<dbReference type="Pfam" id="PF13489">
    <property type="entry name" value="Methyltransf_23"/>
    <property type="match status" value="1"/>
</dbReference>
<dbReference type="CDD" id="cd02440">
    <property type="entry name" value="AdoMet_MTases"/>
    <property type="match status" value="1"/>
</dbReference>
<dbReference type="PANTHER" id="PTHR43591">
    <property type="entry name" value="METHYLTRANSFERASE"/>
    <property type="match status" value="1"/>
</dbReference>
<dbReference type="Proteomes" id="UP000298138">
    <property type="component" value="Unassembled WGS sequence"/>
</dbReference>
<reference evidence="1 2" key="1">
    <citation type="submission" date="2019-04" db="EMBL/GenBank/DDBJ databases">
        <title>Comparative genomics and transcriptomics to analyze fruiting body development in filamentous ascomycetes.</title>
        <authorList>
            <consortium name="DOE Joint Genome Institute"/>
            <person name="Lutkenhaus R."/>
            <person name="Traeger S."/>
            <person name="Breuer J."/>
            <person name="Kuo A."/>
            <person name="Lipzen A."/>
            <person name="Pangilinan J."/>
            <person name="Dilworth D."/>
            <person name="Sandor L."/>
            <person name="Poggeler S."/>
            <person name="Barry K."/>
            <person name="Grigoriev I.V."/>
            <person name="Nowrousian M."/>
        </authorList>
    </citation>
    <scope>NUCLEOTIDE SEQUENCE [LARGE SCALE GENOMIC DNA]</scope>
    <source>
        <strain evidence="1 2">CBS 389.68</strain>
    </source>
</reference>
<name>A0A4S2MRG3_9PEZI</name>
<dbReference type="PANTHER" id="PTHR43591:SF24">
    <property type="entry name" value="2-METHOXY-6-POLYPRENYL-1,4-BENZOQUINOL METHYLASE, MITOCHONDRIAL"/>
    <property type="match status" value="1"/>
</dbReference>
<sequence length="340" mass="39012">MDLPLAPPVTYPFNPTISVPPHPPNPNEYIYMHDYDEELDATGTWSVTESVLEHVYENGRRYHLKSLGKYHLPSDDIEQQRLDLYHHLHLELLGGRLHMAKFEAGKEPKRVLDCGTGTGIWALEFGDIYLDSSITGIDIVPIQPEWTAPNVRFELDDLELPWEFPSKFDYIRSRDLVTSIKNWPRYFQQMFENTNPGAVVEIVEHCIGWLCDDPHSGLSSTIRSYNQHLINGLKSSGTWPENTLADYKRMLQEAGFKSVETYEYKIPAGAWPRAARKRKLGRIVLEVVETGLESYGKSVMVHKAGMADKEADDLIRGTLEAMKKEKTYYLVWYLVAKKPL</sequence>
<dbReference type="Gene3D" id="3.40.50.150">
    <property type="entry name" value="Vaccinia Virus protein VP39"/>
    <property type="match status" value="1"/>
</dbReference>
<dbReference type="InterPro" id="IPR029063">
    <property type="entry name" value="SAM-dependent_MTases_sf"/>
</dbReference>
<dbReference type="InParanoid" id="A0A4S2MRG3"/>
<dbReference type="SUPFAM" id="SSF53335">
    <property type="entry name" value="S-adenosyl-L-methionine-dependent methyltransferases"/>
    <property type="match status" value="1"/>
</dbReference>
<dbReference type="GO" id="GO:0008168">
    <property type="term" value="F:methyltransferase activity"/>
    <property type="evidence" value="ECO:0007669"/>
    <property type="project" value="UniProtKB-KW"/>
</dbReference>
<keyword evidence="2" id="KW-1185">Reference proteome</keyword>
<keyword evidence="1" id="KW-0489">Methyltransferase</keyword>
<accession>A0A4S2MRG3</accession>
<dbReference type="AlphaFoldDB" id="A0A4S2MRG3"/>
<proteinExistence type="predicted"/>
<gene>
    <name evidence="1" type="ORF">EX30DRAFT_344012</name>
</gene>
<protein>
    <submittedName>
        <fullName evidence="1">S-adenosyl-L-methionine-dependent methyltransferase</fullName>
    </submittedName>
</protein>
<dbReference type="GO" id="GO:0032259">
    <property type="term" value="P:methylation"/>
    <property type="evidence" value="ECO:0007669"/>
    <property type="project" value="UniProtKB-KW"/>
</dbReference>
<dbReference type="OrthoDB" id="2013972at2759"/>
<dbReference type="EMBL" id="ML220152">
    <property type="protein sequence ID" value="TGZ77497.1"/>
    <property type="molecule type" value="Genomic_DNA"/>
</dbReference>
<evidence type="ECO:0000313" key="2">
    <source>
        <dbReference type="Proteomes" id="UP000298138"/>
    </source>
</evidence>
<evidence type="ECO:0000313" key="1">
    <source>
        <dbReference type="EMBL" id="TGZ77497.1"/>
    </source>
</evidence>
<keyword evidence="1" id="KW-0808">Transferase</keyword>
<organism evidence="1 2">
    <name type="scientific">Ascodesmis nigricans</name>
    <dbReference type="NCBI Taxonomy" id="341454"/>
    <lineage>
        <taxon>Eukaryota</taxon>
        <taxon>Fungi</taxon>
        <taxon>Dikarya</taxon>
        <taxon>Ascomycota</taxon>
        <taxon>Pezizomycotina</taxon>
        <taxon>Pezizomycetes</taxon>
        <taxon>Pezizales</taxon>
        <taxon>Ascodesmidaceae</taxon>
        <taxon>Ascodesmis</taxon>
    </lineage>
</organism>
<dbReference type="STRING" id="341454.A0A4S2MRG3"/>